<evidence type="ECO:0000256" key="3">
    <source>
        <dbReference type="ARBA" id="ARBA00023709"/>
    </source>
</evidence>
<evidence type="ECO:0000256" key="5">
    <source>
        <dbReference type="RuleBase" id="RU003707"/>
    </source>
</evidence>
<dbReference type="EMBL" id="CP109546">
    <property type="protein sequence ID" value="WTZ14483.1"/>
    <property type="molecule type" value="Genomic_DNA"/>
</dbReference>
<evidence type="ECO:0000313" key="6">
    <source>
        <dbReference type="EMBL" id="WTZ06603.1"/>
    </source>
</evidence>
<reference evidence="7" key="1">
    <citation type="submission" date="2022-10" db="EMBL/GenBank/DDBJ databases">
        <title>The complete genomes of actinobacterial strains from the NBC collection.</title>
        <authorList>
            <person name="Joergensen T.S."/>
            <person name="Alvarez Arevalo M."/>
            <person name="Sterndorff E.B."/>
            <person name="Faurdal D."/>
            <person name="Vuksanovic O."/>
            <person name="Mourched A.-S."/>
            <person name="Charusanti P."/>
            <person name="Shaw S."/>
            <person name="Blin K."/>
            <person name="Weber T."/>
        </authorList>
    </citation>
    <scope>NUCLEOTIDE SEQUENCE</scope>
    <source>
        <strain evidence="7">NBC_01393</strain>
    </source>
</reference>
<dbReference type="Pfam" id="PF00378">
    <property type="entry name" value="ECH_1"/>
    <property type="match status" value="1"/>
</dbReference>
<dbReference type="GO" id="GO:0006635">
    <property type="term" value="P:fatty acid beta-oxidation"/>
    <property type="evidence" value="ECO:0007669"/>
    <property type="project" value="TreeGrafter"/>
</dbReference>
<evidence type="ECO:0000256" key="1">
    <source>
        <dbReference type="ARBA" id="ARBA00005254"/>
    </source>
</evidence>
<proteinExistence type="inferred from homology"/>
<name>A0AAU3IBE2_9ACTN</name>
<dbReference type="PANTHER" id="PTHR11941">
    <property type="entry name" value="ENOYL-COA HYDRATASE-RELATED"/>
    <property type="match status" value="1"/>
</dbReference>
<comment type="similarity">
    <text evidence="1 5">Belongs to the enoyl-CoA hydratase/isomerase family.</text>
</comment>
<dbReference type="InterPro" id="IPR018376">
    <property type="entry name" value="Enoyl-CoA_hyd/isom_CS"/>
</dbReference>
<evidence type="ECO:0000313" key="7">
    <source>
        <dbReference type="EMBL" id="WTZ14483.1"/>
    </source>
</evidence>
<evidence type="ECO:0000256" key="2">
    <source>
        <dbReference type="ARBA" id="ARBA00023239"/>
    </source>
</evidence>
<sequence>MSDEPRRVRYDKRGHVARITLDRPHVLNAMDLATHAELARIWDDFEADDDIWVGVLTGAGERAFSVGQDLKELVRRFDEDTAGAAVSTFGSRGKPGWPRLSERFSLSKPLIARVNGYALGGGFELALACDIVVAAEHAEFALTEARLGLMAGAGGVFRLTRQAPYRAAMGHLLTGRRMSAARAYELGLVNEAVPYDELDDCVDGWLEDMLRCAPLSLRAIKEAAATSATMPLEQAFATRYVWEERRMHSRDAEEGPRAFVEKRPPKWTGT</sequence>
<dbReference type="GO" id="GO:0004300">
    <property type="term" value="F:enoyl-CoA hydratase activity"/>
    <property type="evidence" value="ECO:0007669"/>
    <property type="project" value="UniProtKB-EC"/>
</dbReference>
<keyword evidence="2" id="KW-0456">Lyase</keyword>
<dbReference type="InterPro" id="IPR054898">
    <property type="entry name" value="EnCoAhydt_DpgD"/>
</dbReference>
<accession>A0AAU3IBE2</accession>
<evidence type="ECO:0000256" key="4">
    <source>
        <dbReference type="ARBA" id="ARBA00023717"/>
    </source>
</evidence>
<dbReference type="CDD" id="cd06558">
    <property type="entry name" value="crotonase-like"/>
    <property type="match status" value="1"/>
</dbReference>
<dbReference type="Gene3D" id="3.90.226.10">
    <property type="entry name" value="2-enoyl-CoA Hydratase, Chain A, domain 1"/>
    <property type="match status" value="1"/>
</dbReference>
<organism evidence="7">
    <name type="scientific">Streptomyces sp. NBC_01393</name>
    <dbReference type="NCBI Taxonomy" id="2903851"/>
    <lineage>
        <taxon>Bacteria</taxon>
        <taxon>Bacillati</taxon>
        <taxon>Actinomycetota</taxon>
        <taxon>Actinomycetes</taxon>
        <taxon>Kitasatosporales</taxon>
        <taxon>Streptomycetaceae</taxon>
        <taxon>Streptomyces</taxon>
    </lineage>
</organism>
<dbReference type="NCBIfam" id="NF042430">
    <property type="entry name" value="EnCoAhydt_DpgD"/>
    <property type="match status" value="1"/>
</dbReference>
<protein>
    <submittedName>
        <fullName evidence="7">Enoyl-CoA hydratase-related protein</fullName>
    </submittedName>
</protein>
<gene>
    <name evidence="6" type="ORF">OG699_00280</name>
    <name evidence="7" type="ORF">OG699_44980</name>
</gene>
<dbReference type="PANTHER" id="PTHR11941:SF54">
    <property type="entry name" value="ENOYL-COA HYDRATASE, MITOCHONDRIAL"/>
    <property type="match status" value="1"/>
</dbReference>
<dbReference type="AlphaFoldDB" id="A0AAU3IBE2"/>
<dbReference type="InterPro" id="IPR014748">
    <property type="entry name" value="Enoyl-CoA_hydra_C"/>
</dbReference>
<dbReference type="InterPro" id="IPR029045">
    <property type="entry name" value="ClpP/crotonase-like_dom_sf"/>
</dbReference>
<dbReference type="EMBL" id="CP109546">
    <property type="protein sequence ID" value="WTZ06603.1"/>
    <property type="molecule type" value="Genomic_DNA"/>
</dbReference>
<dbReference type="PROSITE" id="PS00166">
    <property type="entry name" value="ENOYL_COA_HYDRATASE"/>
    <property type="match status" value="1"/>
</dbReference>
<comment type="catalytic activity">
    <reaction evidence="4">
        <text>a 4-saturated-(3S)-3-hydroxyacyl-CoA = a (3E)-enoyl-CoA + H2O</text>
        <dbReference type="Rhea" id="RHEA:20724"/>
        <dbReference type="ChEBI" id="CHEBI:15377"/>
        <dbReference type="ChEBI" id="CHEBI:58521"/>
        <dbReference type="ChEBI" id="CHEBI:137480"/>
        <dbReference type="EC" id="4.2.1.17"/>
    </reaction>
</comment>
<dbReference type="Gene3D" id="1.10.12.10">
    <property type="entry name" value="Lyase 2-enoyl-coa Hydratase, Chain A, domain 2"/>
    <property type="match status" value="1"/>
</dbReference>
<comment type="catalytic activity">
    <reaction evidence="3">
        <text>a (3S)-3-hydroxyacyl-CoA = a (2E)-enoyl-CoA + H2O</text>
        <dbReference type="Rhea" id="RHEA:16105"/>
        <dbReference type="ChEBI" id="CHEBI:15377"/>
        <dbReference type="ChEBI" id="CHEBI:57318"/>
        <dbReference type="ChEBI" id="CHEBI:58856"/>
        <dbReference type="EC" id="4.2.1.17"/>
    </reaction>
</comment>
<dbReference type="SUPFAM" id="SSF52096">
    <property type="entry name" value="ClpP/crotonase"/>
    <property type="match status" value="1"/>
</dbReference>
<dbReference type="InterPro" id="IPR001753">
    <property type="entry name" value="Enoyl-CoA_hydra/iso"/>
</dbReference>